<accession>A0ABX1VAZ2</accession>
<dbReference type="PANTHER" id="PTHR43108">
    <property type="entry name" value="N-ACETYLGLUCOSAMINE-6-SULFATASE FAMILY MEMBER"/>
    <property type="match status" value="1"/>
</dbReference>
<gene>
    <name evidence="8" type="primary">atsA_13</name>
    <name evidence="8" type="ORF">LzC2_13380</name>
</gene>
<evidence type="ECO:0000256" key="6">
    <source>
        <dbReference type="SAM" id="SignalP"/>
    </source>
</evidence>
<dbReference type="Pfam" id="PF00884">
    <property type="entry name" value="Sulfatase"/>
    <property type="match status" value="1"/>
</dbReference>
<feature type="region of interest" description="Disordered" evidence="5">
    <location>
        <begin position="241"/>
        <end position="266"/>
    </location>
</feature>
<evidence type="ECO:0000256" key="3">
    <source>
        <dbReference type="ARBA" id="ARBA00022801"/>
    </source>
</evidence>
<evidence type="ECO:0000313" key="9">
    <source>
        <dbReference type="Proteomes" id="UP000609651"/>
    </source>
</evidence>
<evidence type="ECO:0000259" key="7">
    <source>
        <dbReference type="Pfam" id="PF00884"/>
    </source>
</evidence>
<reference evidence="8 9" key="1">
    <citation type="journal article" date="2020" name="Syst. Appl. Microbiol.">
        <title>Alienimonas chondri sp. nov., a novel planctomycete isolated from the biofilm of the red alga Chondrus crispus.</title>
        <authorList>
            <person name="Vitorino I."/>
            <person name="Albuquerque L."/>
            <person name="Wiegand S."/>
            <person name="Kallscheuer N."/>
            <person name="da Costa M.S."/>
            <person name="Lobo-da-Cunha A."/>
            <person name="Jogler C."/>
            <person name="Lage O.M."/>
        </authorList>
    </citation>
    <scope>NUCLEOTIDE SEQUENCE [LARGE SCALE GENOMIC DNA]</scope>
    <source>
        <strain evidence="8 9">LzC2</strain>
    </source>
</reference>
<evidence type="ECO:0000256" key="1">
    <source>
        <dbReference type="ARBA" id="ARBA00008779"/>
    </source>
</evidence>
<evidence type="ECO:0000256" key="5">
    <source>
        <dbReference type="SAM" id="MobiDB-lite"/>
    </source>
</evidence>
<proteinExistence type="inferred from homology"/>
<dbReference type="PROSITE" id="PS00149">
    <property type="entry name" value="SULFATASE_2"/>
    <property type="match status" value="1"/>
</dbReference>
<evidence type="ECO:0000313" key="8">
    <source>
        <dbReference type="EMBL" id="NNJ25270.1"/>
    </source>
</evidence>
<keyword evidence="9" id="KW-1185">Reference proteome</keyword>
<feature type="domain" description="Sulfatase N-terminal" evidence="7">
    <location>
        <begin position="35"/>
        <end position="394"/>
    </location>
</feature>
<dbReference type="PANTHER" id="PTHR43108:SF6">
    <property type="entry name" value="N-SULPHOGLUCOSAMINE SULPHOHYDROLASE"/>
    <property type="match status" value="1"/>
</dbReference>
<name>A0ABX1VAZ2_9PLAN</name>
<comment type="similarity">
    <text evidence="1">Belongs to the sulfatase family.</text>
</comment>
<protein>
    <submittedName>
        <fullName evidence="8">Arylsulfatase</fullName>
        <ecNumber evidence="8">3.1.6.1</ecNumber>
    </submittedName>
</protein>
<dbReference type="EMBL" id="WTPX01000030">
    <property type="protein sequence ID" value="NNJ25270.1"/>
    <property type="molecule type" value="Genomic_DNA"/>
</dbReference>
<dbReference type="SUPFAM" id="SSF53649">
    <property type="entry name" value="Alkaline phosphatase-like"/>
    <property type="match status" value="1"/>
</dbReference>
<feature type="signal peptide" evidence="6">
    <location>
        <begin position="1"/>
        <end position="25"/>
    </location>
</feature>
<organism evidence="8 9">
    <name type="scientific">Alienimonas chondri</name>
    <dbReference type="NCBI Taxonomy" id="2681879"/>
    <lineage>
        <taxon>Bacteria</taxon>
        <taxon>Pseudomonadati</taxon>
        <taxon>Planctomycetota</taxon>
        <taxon>Planctomycetia</taxon>
        <taxon>Planctomycetales</taxon>
        <taxon>Planctomycetaceae</taxon>
        <taxon>Alienimonas</taxon>
    </lineage>
</organism>
<evidence type="ECO:0000256" key="4">
    <source>
        <dbReference type="ARBA" id="ARBA00023180"/>
    </source>
</evidence>
<dbReference type="EC" id="3.1.6.1" evidence="8"/>
<evidence type="ECO:0000256" key="2">
    <source>
        <dbReference type="ARBA" id="ARBA00022729"/>
    </source>
</evidence>
<dbReference type="InterPro" id="IPR024607">
    <property type="entry name" value="Sulfatase_CS"/>
</dbReference>
<dbReference type="CDD" id="cd16031">
    <property type="entry name" value="G6S_like"/>
    <property type="match status" value="1"/>
</dbReference>
<sequence length="534" mass="60260">MMPLARRSMFLAALLTFGASAPATCADESATPRQPNILYVMSDDHAAHAIGAYGGRLAGLNPTPNLDRLAAEGVRFTNAFCGNSICVPARATVMTGQHAHRHGVRTLNGGLPPKRQTLARMMKEAGYETAMVGKWHLKEEPAAFDFYTVLPGQGQYHNPTFRVRGPKPWPQNEFQFNRYDGIHSSEAITELSLKWLKNRKAKGKPFFLMHHFKAPHDNFQNAEQYDFLYENAEIPEPASLRNREGFGPIGRPQYGTSVGPRNERRNMGHHMFVDPSLSAEDYTGESYRRYLTKYLRTVRGLDDNFAKLIDHLRETGELENTIIFYTSDQGFMLGEHDLIDKRWMYEESLRIPLIVRLPESFRAQFPAAPAPGSTEDAFVGNVDYAPTLLDLAGVAAPTGPGEDGMDGTSFAPLLRGEEQDRPEEAYYRYWMNMTHHDVPAHYGVRTPDYKLAFFYGLPLDARGALPEKVEPYWELYDLNEDPEEQHNVIADPNYASVARNLRDRLNALRADVGDTDAKYPEVLQRAESSWPVVD</sequence>
<keyword evidence="2 6" id="KW-0732">Signal</keyword>
<keyword evidence="4" id="KW-0325">Glycoprotein</keyword>
<comment type="caution">
    <text evidence="8">The sequence shown here is derived from an EMBL/GenBank/DDBJ whole genome shotgun (WGS) entry which is preliminary data.</text>
</comment>
<dbReference type="Proteomes" id="UP000609651">
    <property type="component" value="Unassembled WGS sequence"/>
</dbReference>
<feature type="chain" id="PRO_5045735913" evidence="6">
    <location>
        <begin position="26"/>
        <end position="534"/>
    </location>
</feature>
<dbReference type="GO" id="GO:0004065">
    <property type="term" value="F:arylsulfatase activity"/>
    <property type="evidence" value="ECO:0007669"/>
    <property type="project" value="UniProtKB-EC"/>
</dbReference>
<dbReference type="InterPro" id="IPR000917">
    <property type="entry name" value="Sulfatase_N"/>
</dbReference>
<dbReference type="InterPro" id="IPR017850">
    <property type="entry name" value="Alkaline_phosphatase_core_sf"/>
</dbReference>
<keyword evidence="3 8" id="KW-0378">Hydrolase</keyword>
<dbReference type="Gene3D" id="3.40.720.10">
    <property type="entry name" value="Alkaline Phosphatase, subunit A"/>
    <property type="match status" value="1"/>
</dbReference>